<accession>A0A9D7E6M8</accession>
<dbReference type="Pfam" id="PF09720">
    <property type="entry name" value="Unstab_antitox"/>
    <property type="match status" value="1"/>
</dbReference>
<dbReference type="EMBL" id="JADJEV010000004">
    <property type="protein sequence ID" value="MBK6974793.1"/>
    <property type="molecule type" value="Genomic_DNA"/>
</dbReference>
<dbReference type="InterPro" id="IPR013406">
    <property type="entry name" value="CHP02574_addiction_mod"/>
</dbReference>
<evidence type="ECO:0000313" key="2">
    <source>
        <dbReference type="Proteomes" id="UP000807785"/>
    </source>
</evidence>
<gene>
    <name evidence="1" type="ORF">IPH26_18280</name>
</gene>
<protein>
    <submittedName>
        <fullName evidence="1">Addiction module protein</fullName>
    </submittedName>
</protein>
<reference evidence="1" key="1">
    <citation type="submission" date="2020-10" db="EMBL/GenBank/DDBJ databases">
        <title>Connecting structure to function with the recovery of over 1000 high-quality activated sludge metagenome-assembled genomes encoding full-length rRNA genes using long-read sequencing.</title>
        <authorList>
            <person name="Singleton C.M."/>
            <person name="Petriglieri F."/>
            <person name="Kristensen J.M."/>
            <person name="Kirkegaard R.H."/>
            <person name="Michaelsen T.Y."/>
            <person name="Andersen M.H."/>
            <person name="Karst S.M."/>
            <person name="Dueholm M.S."/>
            <person name="Nielsen P.H."/>
            <person name="Albertsen M."/>
        </authorList>
    </citation>
    <scope>NUCLEOTIDE SEQUENCE</scope>
    <source>
        <strain evidence="1">Bjer_18-Q3-R1-45_BAT3C.347</strain>
    </source>
</reference>
<dbReference type="AlphaFoldDB" id="A0A9D7E6M8"/>
<comment type="caution">
    <text evidence="1">The sequence shown here is derived from an EMBL/GenBank/DDBJ whole genome shotgun (WGS) entry which is preliminary data.</text>
</comment>
<evidence type="ECO:0000313" key="1">
    <source>
        <dbReference type="EMBL" id="MBK6974793.1"/>
    </source>
</evidence>
<organism evidence="1 2">
    <name type="scientific">Candidatus Methylophosphatis roskildensis</name>
    <dbReference type="NCBI Taxonomy" id="2899263"/>
    <lineage>
        <taxon>Bacteria</taxon>
        <taxon>Pseudomonadati</taxon>
        <taxon>Pseudomonadota</taxon>
        <taxon>Betaproteobacteria</taxon>
        <taxon>Nitrosomonadales</taxon>
        <taxon>Sterolibacteriaceae</taxon>
        <taxon>Candidatus Methylophosphatis</taxon>
    </lineage>
</organism>
<sequence length="73" mass="8086">MNSTLYEEIVKLDAAARFQLAQDLLDSVASEAFATPVTAEQQEDLQVRQAHHRAHPDEPTVTLAEVKTRAAIK</sequence>
<dbReference type="NCBIfam" id="TIGR02574">
    <property type="entry name" value="stabl_TIGR02574"/>
    <property type="match status" value="1"/>
</dbReference>
<dbReference type="Proteomes" id="UP000807785">
    <property type="component" value="Unassembled WGS sequence"/>
</dbReference>
<name>A0A9D7E6M8_9PROT</name>
<proteinExistence type="predicted"/>